<dbReference type="EMBL" id="CAUYUJ010016263">
    <property type="protein sequence ID" value="CAK0863467.1"/>
    <property type="molecule type" value="Genomic_DNA"/>
</dbReference>
<protein>
    <submittedName>
        <fullName evidence="2">Uncharacterized protein</fullName>
    </submittedName>
</protein>
<evidence type="ECO:0000313" key="2">
    <source>
        <dbReference type="EMBL" id="CAK0863467.1"/>
    </source>
</evidence>
<feature type="non-terminal residue" evidence="2">
    <location>
        <position position="1"/>
    </location>
</feature>
<feature type="compositionally biased region" description="Low complexity" evidence="1">
    <location>
        <begin position="64"/>
        <end position="78"/>
    </location>
</feature>
<feature type="compositionally biased region" description="Pro residues" evidence="1">
    <location>
        <begin position="1"/>
        <end position="15"/>
    </location>
</feature>
<feature type="region of interest" description="Disordered" evidence="1">
    <location>
        <begin position="1"/>
        <end position="24"/>
    </location>
</feature>
<name>A0ABN9UTS4_9DINO</name>
<evidence type="ECO:0000256" key="1">
    <source>
        <dbReference type="SAM" id="MobiDB-lite"/>
    </source>
</evidence>
<gene>
    <name evidence="2" type="ORF">PCOR1329_LOCUS51596</name>
</gene>
<proteinExistence type="predicted"/>
<accession>A0ABN9UTS4</accession>
<sequence length="146" mass="15849">LPFPSFSLPPRPPSSPLSSLPLPSPSLSLSLSPSVFFPSLPRLFRVVAGSIWWRGSTSTRPLRWPWRPTARPARSPSSHQDPFSSMEAFDDDELAATSADVSLAQRGFVVQKSKGPVTPEHGVLRADGIEDDEEALGLLDAFDLQA</sequence>
<feature type="region of interest" description="Disordered" evidence="1">
    <location>
        <begin position="64"/>
        <end position="90"/>
    </location>
</feature>
<dbReference type="Proteomes" id="UP001189429">
    <property type="component" value="Unassembled WGS sequence"/>
</dbReference>
<organism evidence="2 3">
    <name type="scientific">Prorocentrum cordatum</name>
    <dbReference type="NCBI Taxonomy" id="2364126"/>
    <lineage>
        <taxon>Eukaryota</taxon>
        <taxon>Sar</taxon>
        <taxon>Alveolata</taxon>
        <taxon>Dinophyceae</taxon>
        <taxon>Prorocentrales</taxon>
        <taxon>Prorocentraceae</taxon>
        <taxon>Prorocentrum</taxon>
    </lineage>
</organism>
<comment type="caution">
    <text evidence="2">The sequence shown here is derived from an EMBL/GenBank/DDBJ whole genome shotgun (WGS) entry which is preliminary data.</text>
</comment>
<evidence type="ECO:0000313" key="3">
    <source>
        <dbReference type="Proteomes" id="UP001189429"/>
    </source>
</evidence>
<reference evidence="2" key="1">
    <citation type="submission" date="2023-10" db="EMBL/GenBank/DDBJ databases">
        <authorList>
            <person name="Chen Y."/>
            <person name="Shah S."/>
            <person name="Dougan E. K."/>
            <person name="Thang M."/>
            <person name="Chan C."/>
        </authorList>
    </citation>
    <scope>NUCLEOTIDE SEQUENCE [LARGE SCALE GENOMIC DNA]</scope>
</reference>
<keyword evidence="3" id="KW-1185">Reference proteome</keyword>